<comment type="caution">
    <text evidence="2">The sequence shown here is derived from an EMBL/GenBank/DDBJ whole genome shotgun (WGS) entry which is preliminary data.</text>
</comment>
<reference evidence="2" key="1">
    <citation type="submission" date="2023-04" db="EMBL/GenBank/DDBJ databases">
        <title>Phytophthora fragariaefolia NBRC 109709.</title>
        <authorList>
            <person name="Ichikawa N."/>
            <person name="Sato H."/>
            <person name="Tonouchi N."/>
        </authorList>
    </citation>
    <scope>NUCLEOTIDE SEQUENCE</scope>
    <source>
        <strain evidence="2">NBRC 109709</strain>
    </source>
</reference>
<evidence type="ECO:0000313" key="2">
    <source>
        <dbReference type="EMBL" id="GMF44205.1"/>
    </source>
</evidence>
<evidence type="ECO:0000259" key="1">
    <source>
        <dbReference type="Pfam" id="PF24964"/>
    </source>
</evidence>
<keyword evidence="3" id="KW-1185">Reference proteome</keyword>
<dbReference type="AlphaFoldDB" id="A0A9W7CXB4"/>
<name>A0A9W7CXB4_9STRA</name>
<proteinExistence type="predicted"/>
<protein>
    <submittedName>
        <fullName evidence="2">Unnamed protein product</fullName>
    </submittedName>
</protein>
<dbReference type="EMBL" id="BSXT01001651">
    <property type="protein sequence ID" value="GMF44205.1"/>
    <property type="molecule type" value="Genomic_DNA"/>
</dbReference>
<dbReference type="InterPro" id="IPR056671">
    <property type="entry name" value="DUF7769"/>
</dbReference>
<gene>
    <name evidence="2" type="ORF">Pfra01_001528300</name>
</gene>
<dbReference type="PANTHER" id="PTHR47169:SF2">
    <property type="entry name" value="OS01G0541250 PROTEIN"/>
    <property type="match status" value="1"/>
</dbReference>
<organism evidence="2 3">
    <name type="scientific">Phytophthora fragariaefolia</name>
    <dbReference type="NCBI Taxonomy" id="1490495"/>
    <lineage>
        <taxon>Eukaryota</taxon>
        <taxon>Sar</taxon>
        <taxon>Stramenopiles</taxon>
        <taxon>Oomycota</taxon>
        <taxon>Peronosporomycetes</taxon>
        <taxon>Peronosporales</taxon>
        <taxon>Peronosporaceae</taxon>
        <taxon>Phytophthora</taxon>
    </lineage>
</organism>
<accession>A0A9W7CXB4</accession>
<dbReference type="Gene3D" id="3.30.420.10">
    <property type="entry name" value="Ribonuclease H-like superfamily/Ribonuclease H"/>
    <property type="match status" value="1"/>
</dbReference>
<dbReference type="PANTHER" id="PTHR47169">
    <property type="entry name" value="OS01G0541250 PROTEIN"/>
    <property type="match status" value="1"/>
</dbReference>
<dbReference type="OrthoDB" id="122798at2759"/>
<dbReference type="Pfam" id="PF24964">
    <property type="entry name" value="DUF7769"/>
    <property type="match status" value="1"/>
</dbReference>
<dbReference type="GO" id="GO:0003676">
    <property type="term" value="F:nucleic acid binding"/>
    <property type="evidence" value="ECO:0007669"/>
    <property type="project" value="InterPro"/>
</dbReference>
<dbReference type="Proteomes" id="UP001165121">
    <property type="component" value="Unassembled WGS sequence"/>
</dbReference>
<feature type="domain" description="DUF7769" evidence="1">
    <location>
        <begin position="4"/>
        <end position="50"/>
    </location>
</feature>
<sequence>MNATDEERQAVWESLLLRSNRGVLMRGDIIETAAYFHLSRFSVARIWERGISSMGNRVAAVVKSKKSGRGRKKLDRAALCRCVAEAPINDRENQRRVEAASSVSTYLIQQLIEESYQRRALRQTRPLLTPAHKVARLRFCMKHVQLGVNGDYFFDPMYDVDHMDEKWFYVKKIGQIVYLLTGKDGKAAEEPTVQYVHSKRYITKVMFLCAAARPRGDWDGKIGLWPVVETYTTQRASVNRPAGVEELRPVSITRKISRRMLIDNLVPAIKARWSQNQKHMHIRLQQGNARPHVDEDDPLVLSAGCSDGWTITLSNQPAQSPDLNSLDLGFFSSIQSLQCRTVPRTTEELIAEVRRAFNSTTTDTLNKTFLTLQLVMRQIMSCGERNDFRLGHIHKNRLLAAGTLHVAIPRDIQTVIDAHLGIATLSALSALQAIPTLPTPQYATASQCSGTHRPTAGQQHTTSPILTSILSFTTWISAYLITAENNEAERCHFFSRKVHYFHYGGSSTCHAQLLVN</sequence>
<evidence type="ECO:0000313" key="3">
    <source>
        <dbReference type="Proteomes" id="UP001165121"/>
    </source>
</evidence>
<dbReference type="InterPro" id="IPR036397">
    <property type="entry name" value="RNaseH_sf"/>
</dbReference>